<dbReference type="Pfam" id="PF13377">
    <property type="entry name" value="Peripla_BP_3"/>
    <property type="match status" value="1"/>
</dbReference>
<evidence type="ECO:0000259" key="4">
    <source>
        <dbReference type="PROSITE" id="PS50932"/>
    </source>
</evidence>
<accession>A0A3A4FIG2</accession>
<dbReference type="SUPFAM" id="SSF47413">
    <property type="entry name" value="lambda repressor-like DNA-binding domains"/>
    <property type="match status" value="1"/>
</dbReference>
<organism evidence="5 6">
    <name type="scientific">Nesterenkonia natronophila</name>
    <dbReference type="NCBI Taxonomy" id="2174932"/>
    <lineage>
        <taxon>Bacteria</taxon>
        <taxon>Bacillati</taxon>
        <taxon>Actinomycetota</taxon>
        <taxon>Actinomycetes</taxon>
        <taxon>Micrococcales</taxon>
        <taxon>Micrococcaceae</taxon>
        <taxon>Nesterenkonia</taxon>
    </lineage>
</organism>
<dbReference type="PROSITE" id="PS50932">
    <property type="entry name" value="HTH_LACI_2"/>
    <property type="match status" value="1"/>
</dbReference>
<evidence type="ECO:0000256" key="2">
    <source>
        <dbReference type="ARBA" id="ARBA00023125"/>
    </source>
</evidence>
<dbReference type="InterPro" id="IPR046335">
    <property type="entry name" value="LacI/GalR-like_sensor"/>
</dbReference>
<dbReference type="PANTHER" id="PTHR30146">
    <property type="entry name" value="LACI-RELATED TRANSCRIPTIONAL REPRESSOR"/>
    <property type="match status" value="1"/>
</dbReference>
<dbReference type="SUPFAM" id="SSF53822">
    <property type="entry name" value="Periplasmic binding protein-like I"/>
    <property type="match status" value="1"/>
</dbReference>
<evidence type="ECO:0000313" key="5">
    <source>
        <dbReference type="EMBL" id="RJN32125.1"/>
    </source>
</evidence>
<protein>
    <submittedName>
        <fullName evidence="5">LacI family transcriptional regulator</fullName>
    </submittedName>
</protein>
<dbReference type="Proteomes" id="UP000266615">
    <property type="component" value="Unassembled WGS sequence"/>
</dbReference>
<dbReference type="AlphaFoldDB" id="A0A3A4FIG2"/>
<dbReference type="CDD" id="cd01392">
    <property type="entry name" value="HTH_LacI"/>
    <property type="match status" value="1"/>
</dbReference>
<dbReference type="PANTHER" id="PTHR30146:SF109">
    <property type="entry name" value="HTH-TYPE TRANSCRIPTIONAL REGULATOR GALS"/>
    <property type="match status" value="1"/>
</dbReference>
<dbReference type="RefSeq" id="WP_119902914.1">
    <property type="nucleotide sequence ID" value="NZ_QYZP01000002.1"/>
</dbReference>
<dbReference type="Gene3D" id="1.10.260.40">
    <property type="entry name" value="lambda repressor-like DNA-binding domains"/>
    <property type="match status" value="1"/>
</dbReference>
<evidence type="ECO:0000256" key="3">
    <source>
        <dbReference type="ARBA" id="ARBA00023163"/>
    </source>
</evidence>
<dbReference type="GO" id="GO:0000976">
    <property type="term" value="F:transcription cis-regulatory region binding"/>
    <property type="evidence" value="ECO:0007669"/>
    <property type="project" value="TreeGrafter"/>
</dbReference>
<proteinExistence type="predicted"/>
<dbReference type="Gene3D" id="3.40.50.2300">
    <property type="match status" value="2"/>
</dbReference>
<feature type="domain" description="HTH lacI-type" evidence="4">
    <location>
        <begin position="10"/>
        <end position="64"/>
    </location>
</feature>
<dbReference type="Pfam" id="PF00356">
    <property type="entry name" value="LacI"/>
    <property type="match status" value="1"/>
</dbReference>
<dbReference type="InterPro" id="IPR028082">
    <property type="entry name" value="Peripla_BP_I"/>
</dbReference>
<evidence type="ECO:0000256" key="1">
    <source>
        <dbReference type="ARBA" id="ARBA00023015"/>
    </source>
</evidence>
<keyword evidence="1" id="KW-0805">Transcription regulation</keyword>
<dbReference type="InterPro" id="IPR000843">
    <property type="entry name" value="HTH_LacI"/>
</dbReference>
<reference evidence="5 6" key="1">
    <citation type="submission" date="2018-09" db="EMBL/GenBank/DDBJ databases">
        <title>Nesterenkonia natronophila sp. nov., an alkaliphilic actinobacteriume isolated from a soda lake, and emended description of the genus Nesterenkonia.</title>
        <authorList>
            <person name="Menes R.J."/>
            <person name="Iriarte A."/>
        </authorList>
    </citation>
    <scope>NUCLEOTIDE SEQUENCE [LARGE SCALE GENOMIC DNA]</scope>
    <source>
        <strain evidence="5 6">M8</strain>
    </source>
</reference>
<dbReference type="InterPro" id="IPR010982">
    <property type="entry name" value="Lambda_DNA-bd_dom_sf"/>
</dbReference>
<dbReference type="PROSITE" id="PS00356">
    <property type="entry name" value="HTH_LACI_1"/>
    <property type="match status" value="1"/>
</dbReference>
<dbReference type="EMBL" id="QYZP01000002">
    <property type="protein sequence ID" value="RJN32125.1"/>
    <property type="molecule type" value="Genomic_DNA"/>
</dbReference>
<keyword evidence="6" id="KW-1185">Reference proteome</keyword>
<dbReference type="GO" id="GO:0003700">
    <property type="term" value="F:DNA-binding transcription factor activity"/>
    <property type="evidence" value="ECO:0007669"/>
    <property type="project" value="TreeGrafter"/>
</dbReference>
<keyword evidence="3" id="KW-0804">Transcription</keyword>
<dbReference type="SMART" id="SM00354">
    <property type="entry name" value="HTH_LACI"/>
    <property type="match status" value="1"/>
</dbReference>
<comment type="caution">
    <text evidence="5">The sequence shown here is derived from an EMBL/GenBank/DDBJ whole genome shotgun (WGS) entry which is preliminary data.</text>
</comment>
<name>A0A3A4FIG2_9MICC</name>
<dbReference type="OrthoDB" id="3430936at2"/>
<keyword evidence="2" id="KW-0238">DNA-binding</keyword>
<sequence length="346" mass="36579">MPKTHPARRTTIMDVARAAGVSRQTVSNAINSPERVRPDTRSKVLQVVDKLHYRPSSAARTLRHQRAGAVGTELNAVADQPSDIALPFLTALTLSAARHACHMVPFASKEAFPLLSGYQDMVRRRLVDAFILTDTHPGDPRPAWLEEAGIPYASFGRIYDDPTRGYWADVDGAAGTQMAVAHVAASGYQTVGFLGWPAGSAVGDLRREGWAQGVKEHDVAAGPEGSAPQSLPEALRAAEDLLDGLAVGDAVVCASDVLALGVHQAALARGWTPGADIGITGFDGSPVAHLHSITTLTQPLDDIAEHLFTILDHQLAGSPEPVQAALLVPTLDVNTSTKITPKKGTS</sequence>
<gene>
    <name evidence="5" type="ORF">D3250_08610</name>
</gene>
<evidence type="ECO:0000313" key="6">
    <source>
        <dbReference type="Proteomes" id="UP000266615"/>
    </source>
</evidence>